<feature type="domain" description="BHLH" evidence="8">
    <location>
        <begin position="52"/>
        <end position="107"/>
    </location>
</feature>
<evidence type="ECO:0000256" key="6">
    <source>
        <dbReference type="ARBA" id="ARBA00023242"/>
    </source>
</evidence>
<dbReference type="GO" id="GO:0005730">
    <property type="term" value="C:nucleolus"/>
    <property type="evidence" value="ECO:0007669"/>
    <property type="project" value="UniProtKB-SubCell"/>
</dbReference>
<reference evidence="9" key="2">
    <citation type="submission" date="2025-08" db="UniProtKB">
        <authorList>
            <consortium name="Ensembl"/>
        </authorList>
    </citation>
    <scope>IDENTIFICATION</scope>
</reference>
<reference evidence="9" key="1">
    <citation type="submission" date="2020-07" db="EMBL/GenBank/DDBJ databases">
        <title>A long reads based de novo assembly of the rainbow trout Arlee double haploid line genome.</title>
        <authorList>
            <person name="Gao G."/>
            <person name="Palti Y."/>
        </authorList>
    </citation>
    <scope>NUCLEOTIDE SEQUENCE [LARGE SCALE GENOMIC DNA]</scope>
</reference>
<keyword evidence="6" id="KW-0539">Nucleus</keyword>
<dbReference type="Proteomes" id="UP000694395">
    <property type="component" value="Chromosome 16"/>
</dbReference>
<dbReference type="AlphaFoldDB" id="A0A8C7U152"/>
<sequence length="180" mass="20599">RFLNYNIYHIPVQHNDGYLTFSHIQMPYSTEFGAPGPAQESQLDALSACMGKRRASGPKKERRRTESINTAFTELRECIPNVPVDTKLYISHLMDVPRIVTQHGQLLTRATLKPSCTSSLSWGSVTWGSVTWGPERGEVRLVFHMSLVLCRISEREEDRREHCLHTVRGKKYLTPLQNMT</sequence>
<keyword evidence="4" id="KW-0238">DNA-binding</keyword>
<evidence type="ECO:0000256" key="4">
    <source>
        <dbReference type="ARBA" id="ARBA00023125"/>
    </source>
</evidence>
<evidence type="ECO:0000256" key="2">
    <source>
        <dbReference type="ARBA" id="ARBA00022473"/>
    </source>
</evidence>
<keyword evidence="3" id="KW-0805">Transcription regulation</keyword>
<dbReference type="Ensembl" id="ENSOMYT00000095523.2">
    <property type="protein sequence ID" value="ENSOMYP00000087685.1"/>
    <property type="gene ID" value="ENSOMYG00000040580.2"/>
</dbReference>
<organism evidence="9 10">
    <name type="scientific">Oncorhynchus mykiss</name>
    <name type="common">Rainbow trout</name>
    <name type="synonym">Salmo gairdneri</name>
    <dbReference type="NCBI Taxonomy" id="8022"/>
    <lineage>
        <taxon>Eukaryota</taxon>
        <taxon>Metazoa</taxon>
        <taxon>Chordata</taxon>
        <taxon>Craniata</taxon>
        <taxon>Vertebrata</taxon>
        <taxon>Euteleostomi</taxon>
        <taxon>Actinopterygii</taxon>
        <taxon>Neopterygii</taxon>
        <taxon>Teleostei</taxon>
        <taxon>Protacanthopterygii</taxon>
        <taxon>Salmoniformes</taxon>
        <taxon>Salmonidae</taxon>
        <taxon>Salmoninae</taxon>
        <taxon>Oncorhynchus</taxon>
    </lineage>
</organism>
<evidence type="ECO:0000256" key="5">
    <source>
        <dbReference type="ARBA" id="ARBA00023163"/>
    </source>
</evidence>
<dbReference type="InterPro" id="IPR011598">
    <property type="entry name" value="bHLH_dom"/>
</dbReference>
<evidence type="ECO:0000259" key="8">
    <source>
        <dbReference type="PROSITE" id="PS50888"/>
    </source>
</evidence>
<dbReference type="SUPFAM" id="SSF47459">
    <property type="entry name" value="HLH, helix-loop-helix DNA-binding domain"/>
    <property type="match status" value="1"/>
</dbReference>
<evidence type="ECO:0000256" key="1">
    <source>
        <dbReference type="ARBA" id="ARBA00004604"/>
    </source>
</evidence>
<dbReference type="PANTHER" id="PTHR23349:SF3">
    <property type="entry name" value="HEART- AND NEURAL CREST DERIVATIVES-EXPRESSED PROTEIN 1"/>
    <property type="match status" value="1"/>
</dbReference>
<dbReference type="PANTHER" id="PTHR23349">
    <property type="entry name" value="BASIC HELIX-LOOP-HELIX TRANSCRIPTION FACTOR, TWIST"/>
    <property type="match status" value="1"/>
</dbReference>
<dbReference type="GO" id="GO:0000977">
    <property type="term" value="F:RNA polymerase II transcription regulatory region sequence-specific DNA binding"/>
    <property type="evidence" value="ECO:0007669"/>
    <property type="project" value="TreeGrafter"/>
</dbReference>
<evidence type="ECO:0000256" key="7">
    <source>
        <dbReference type="ARBA" id="ARBA00040824"/>
    </source>
</evidence>
<comment type="subcellular location">
    <subcellularLocation>
        <location evidence="1">Nucleus</location>
        <location evidence="1">Nucleolus</location>
    </subcellularLocation>
</comment>
<keyword evidence="10" id="KW-1185">Reference proteome</keyword>
<evidence type="ECO:0000256" key="3">
    <source>
        <dbReference type="ARBA" id="ARBA00023015"/>
    </source>
</evidence>
<proteinExistence type="predicted"/>
<keyword evidence="2" id="KW-0217">Developmental protein</keyword>
<evidence type="ECO:0000313" key="10">
    <source>
        <dbReference type="Proteomes" id="UP000694395"/>
    </source>
</evidence>
<keyword evidence="5" id="KW-0804">Transcription</keyword>
<dbReference type="InterPro" id="IPR050283">
    <property type="entry name" value="E-box_TF_Regulators"/>
</dbReference>
<evidence type="ECO:0000313" key="9">
    <source>
        <dbReference type="Ensembl" id="ENSOMYP00000087685.1"/>
    </source>
</evidence>
<reference evidence="9" key="3">
    <citation type="submission" date="2025-09" db="UniProtKB">
        <authorList>
            <consortium name="Ensembl"/>
        </authorList>
    </citation>
    <scope>IDENTIFICATION</scope>
</reference>
<dbReference type="PROSITE" id="PS50888">
    <property type="entry name" value="BHLH"/>
    <property type="match status" value="1"/>
</dbReference>
<dbReference type="GO" id="GO:0000981">
    <property type="term" value="F:DNA-binding transcription factor activity, RNA polymerase II-specific"/>
    <property type="evidence" value="ECO:0007669"/>
    <property type="project" value="TreeGrafter"/>
</dbReference>
<dbReference type="Gene3D" id="4.10.280.10">
    <property type="entry name" value="Helix-loop-helix DNA-binding domain"/>
    <property type="match status" value="1"/>
</dbReference>
<accession>A0A8C7U152</accession>
<protein>
    <recommendedName>
        <fullName evidence="7">Heart- and neural crest derivatives-expressed protein 1</fullName>
    </recommendedName>
</protein>
<dbReference type="GO" id="GO:0007507">
    <property type="term" value="P:heart development"/>
    <property type="evidence" value="ECO:0007669"/>
    <property type="project" value="TreeGrafter"/>
</dbReference>
<dbReference type="InterPro" id="IPR036638">
    <property type="entry name" value="HLH_DNA-bd_sf"/>
</dbReference>
<dbReference type="Pfam" id="PF00010">
    <property type="entry name" value="HLH"/>
    <property type="match status" value="1"/>
</dbReference>
<name>A0A8C7U152_ONCMY</name>
<dbReference type="GO" id="GO:0046983">
    <property type="term" value="F:protein dimerization activity"/>
    <property type="evidence" value="ECO:0007669"/>
    <property type="project" value="InterPro"/>
</dbReference>